<evidence type="ECO:0000256" key="1">
    <source>
        <dbReference type="ARBA" id="ARBA00010211"/>
    </source>
</evidence>
<reference evidence="4 5" key="1">
    <citation type="submission" date="2019-01" db="EMBL/GenBank/DDBJ databases">
        <title>Nuclear Genome Assembly of the Microalgal Biofuel strain Nannochloropsis salina CCMP1776.</title>
        <authorList>
            <person name="Hovde B."/>
        </authorList>
    </citation>
    <scope>NUCLEOTIDE SEQUENCE [LARGE SCALE GENOMIC DNA]</scope>
    <source>
        <strain evidence="4 5">CCMP1776</strain>
    </source>
</reference>
<evidence type="ECO:0000313" key="4">
    <source>
        <dbReference type="EMBL" id="TFJ83662.1"/>
    </source>
</evidence>
<dbReference type="EMBL" id="SDOX01000021">
    <property type="protein sequence ID" value="TFJ83662.1"/>
    <property type="molecule type" value="Genomic_DNA"/>
</dbReference>
<accession>A0A4D9CWM8</accession>
<gene>
    <name evidence="4" type="ORF">NSK_004766</name>
</gene>
<dbReference type="OrthoDB" id="411064at2759"/>
<keyword evidence="2" id="KW-0479">Metal-binding</keyword>
<organism evidence="4 5">
    <name type="scientific">Nannochloropsis salina CCMP1776</name>
    <dbReference type="NCBI Taxonomy" id="1027361"/>
    <lineage>
        <taxon>Eukaryota</taxon>
        <taxon>Sar</taxon>
        <taxon>Stramenopiles</taxon>
        <taxon>Ochrophyta</taxon>
        <taxon>Eustigmatophyceae</taxon>
        <taxon>Eustigmatales</taxon>
        <taxon>Monodopsidaceae</taxon>
        <taxon>Microchloropsis</taxon>
        <taxon>Microchloropsis salina</taxon>
    </lineage>
</organism>
<keyword evidence="5" id="KW-1185">Reference proteome</keyword>
<dbReference type="GO" id="GO:0005739">
    <property type="term" value="C:mitochondrion"/>
    <property type="evidence" value="ECO:0007669"/>
    <property type="project" value="TreeGrafter"/>
</dbReference>
<comment type="similarity">
    <text evidence="1">Belongs to the FAH family.</text>
</comment>
<evidence type="ECO:0000313" key="5">
    <source>
        <dbReference type="Proteomes" id="UP000355283"/>
    </source>
</evidence>
<sequence length="223" mass="24040">MASIATSAIRASLINHGKKIIGVGKNYAMHIKEMGGQAPKAPVLFLKPTTSYVFEGSPIRLNPKVGTVHHEVEMAVVIDKIARKISPEMALQFVGGYALAIDLTARDVQEEAKKQGLPWTVAKGQDSFCPISNMIAKADVPDPDNVGLWLKVNGEPRQRSNTKHMIHPTAFLVSYISHLFTLEPGDVILTGTPEGVGPINVGDTVTAGIEGLMQMKFDVEADT</sequence>
<dbReference type="Pfam" id="PF01557">
    <property type="entry name" value="FAA_hydrolase"/>
    <property type="match status" value="1"/>
</dbReference>
<dbReference type="NCBIfam" id="NF007967">
    <property type="entry name" value="PRK10691.1"/>
    <property type="match status" value="1"/>
</dbReference>
<dbReference type="Proteomes" id="UP000355283">
    <property type="component" value="Unassembled WGS sequence"/>
</dbReference>
<dbReference type="PANTHER" id="PTHR11820">
    <property type="entry name" value="ACYLPYRUVASE"/>
    <property type="match status" value="1"/>
</dbReference>
<evidence type="ECO:0000256" key="2">
    <source>
        <dbReference type="ARBA" id="ARBA00022723"/>
    </source>
</evidence>
<dbReference type="GO" id="GO:0019752">
    <property type="term" value="P:carboxylic acid metabolic process"/>
    <property type="evidence" value="ECO:0007669"/>
    <property type="project" value="UniProtKB-ARBA"/>
</dbReference>
<evidence type="ECO:0000259" key="3">
    <source>
        <dbReference type="Pfam" id="PF01557"/>
    </source>
</evidence>
<name>A0A4D9CWM8_9STRA</name>
<dbReference type="AlphaFoldDB" id="A0A4D9CWM8"/>
<dbReference type="Gene3D" id="3.90.850.10">
    <property type="entry name" value="Fumarylacetoacetase-like, C-terminal domain"/>
    <property type="match status" value="1"/>
</dbReference>
<comment type="caution">
    <text evidence="4">The sequence shown here is derived from an EMBL/GenBank/DDBJ whole genome shotgun (WGS) entry which is preliminary data.</text>
</comment>
<dbReference type="SUPFAM" id="SSF56529">
    <property type="entry name" value="FAH"/>
    <property type="match status" value="1"/>
</dbReference>
<dbReference type="FunFam" id="3.90.850.10:FF:000003">
    <property type="entry name" value="Fumarylacetoacetate hydrolase domain-containing 1"/>
    <property type="match status" value="1"/>
</dbReference>
<dbReference type="GO" id="GO:0046872">
    <property type="term" value="F:metal ion binding"/>
    <property type="evidence" value="ECO:0007669"/>
    <property type="project" value="UniProtKB-KW"/>
</dbReference>
<dbReference type="GO" id="GO:0018773">
    <property type="term" value="F:acetylpyruvate hydrolase activity"/>
    <property type="evidence" value="ECO:0007669"/>
    <property type="project" value="TreeGrafter"/>
</dbReference>
<protein>
    <recommendedName>
        <fullName evidence="3">Fumarylacetoacetase-like C-terminal domain-containing protein</fullName>
    </recommendedName>
</protein>
<feature type="domain" description="Fumarylacetoacetase-like C-terminal" evidence="3">
    <location>
        <begin position="19"/>
        <end position="219"/>
    </location>
</feature>
<dbReference type="PANTHER" id="PTHR11820:SF7">
    <property type="entry name" value="ACYLPYRUVASE FAHD1, MITOCHONDRIAL"/>
    <property type="match status" value="1"/>
</dbReference>
<dbReference type="InterPro" id="IPR036663">
    <property type="entry name" value="Fumarylacetoacetase_C_sf"/>
</dbReference>
<dbReference type="InterPro" id="IPR011234">
    <property type="entry name" value="Fumarylacetoacetase-like_C"/>
</dbReference>
<proteinExistence type="inferred from homology"/>